<dbReference type="RefSeq" id="WP_147151792.1">
    <property type="nucleotide sequence ID" value="NZ_BKAJ01000079.1"/>
</dbReference>
<accession>A0A512NEP4</accession>
<feature type="chain" id="PRO_5021948408" evidence="2">
    <location>
        <begin position="27"/>
        <end position="350"/>
    </location>
</feature>
<dbReference type="PANTHER" id="PTHR30006">
    <property type="entry name" value="THIAMINE-BINDING PERIPLASMIC PROTEIN-RELATED"/>
    <property type="match status" value="1"/>
</dbReference>
<keyword evidence="1 2" id="KW-0732">Signal</keyword>
<evidence type="ECO:0000313" key="3">
    <source>
        <dbReference type="EMBL" id="GEP57420.1"/>
    </source>
</evidence>
<dbReference type="CDD" id="cd13589">
    <property type="entry name" value="PBP2_polyamine_RpCGA009"/>
    <property type="match status" value="1"/>
</dbReference>
<dbReference type="PROSITE" id="PS51318">
    <property type="entry name" value="TAT"/>
    <property type="match status" value="1"/>
</dbReference>
<dbReference type="OrthoDB" id="7811527at2"/>
<keyword evidence="4" id="KW-1185">Reference proteome</keyword>
<dbReference type="PANTHER" id="PTHR30006:SF2">
    <property type="entry name" value="ABC TRANSPORTER SUBSTRATE-BINDING PROTEIN"/>
    <property type="match status" value="1"/>
</dbReference>
<dbReference type="GO" id="GO:0015888">
    <property type="term" value="P:thiamine transport"/>
    <property type="evidence" value="ECO:0007669"/>
    <property type="project" value="TreeGrafter"/>
</dbReference>
<organism evidence="3 4">
    <name type="scientific">Reyranella soli</name>
    <dbReference type="NCBI Taxonomy" id="1230389"/>
    <lineage>
        <taxon>Bacteria</taxon>
        <taxon>Pseudomonadati</taxon>
        <taxon>Pseudomonadota</taxon>
        <taxon>Alphaproteobacteria</taxon>
        <taxon>Hyphomicrobiales</taxon>
        <taxon>Reyranellaceae</taxon>
        <taxon>Reyranella</taxon>
    </lineage>
</organism>
<reference evidence="3 4" key="1">
    <citation type="submission" date="2019-07" db="EMBL/GenBank/DDBJ databases">
        <title>Whole genome shotgun sequence of Reyranella soli NBRC 108950.</title>
        <authorList>
            <person name="Hosoyama A."/>
            <person name="Uohara A."/>
            <person name="Ohji S."/>
            <person name="Ichikawa N."/>
        </authorList>
    </citation>
    <scope>NUCLEOTIDE SEQUENCE [LARGE SCALE GENOMIC DNA]</scope>
    <source>
        <strain evidence="3 4">NBRC 108950</strain>
    </source>
</reference>
<feature type="signal peptide" evidence="2">
    <location>
        <begin position="1"/>
        <end position="26"/>
    </location>
</feature>
<dbReference type="GO" id="GO:0030975">
    <property type="term" value="F:thiamine binding"/>
    <property type="evidence" value="ECO:0007669"/>
    <property type="project" value="TreeGrafter"/>
</dbReference>
<sequence>MKKPHTIALNRRTILAAAGAATAALAAPRILRAQGKELVVGGAASHKTFVETIIAPVVEKKYGCKIVYEGTRSLVNLEKMQKNKDKQYLSVVQMDDPVMIPAVAEGLLEKITAAKVPNIAALKPGTVHMDGMWVNYLQPWLGIAYNPNAMKTAPTSWADAYDPKYKGRVILPSLQNTEGLANLFMAAFLATGKPMPEAQKDIDAAFKKLVTIKPNLLTAYTQMPQAYNLLEQGEGFMISSAISQVALERKQAGAPVDIAVPKEGIFAMPSGVALVKGGPQPELAAAYINEMIGPEVQAKLSSVTFSLPTNKDTPVPAGMPTNATMFGVDWQFVADNRADWVKRWDRDMAM</sequence>
<evidence type="ECO:0000256" key="2">
    <source>
        <dbReference type="SAM" id="SignalP"/>
    </source>
</evidence>
<dbReference type="GO" id="GO:0030288">
    <property type="term" value="C:outer membrane-bounded periplasmic space"/>
    <property type="evidence" value="ECO:0007669"/>
    <property type="project" value="TreeGrafter"/>
</dbReference>
<dbReference type="Proteomes" id="UP000321058">
    <property type="component" value="Unassembled WGS sequence"/>
</dbReference>
<name>A0A512NEP4_9HYPH</name>
<proteinExistence type="predicted"/>
<gene>
    <name evidence="3" type="ORF">RSO01_45860</name>
</gene>
<dbReference type="Pfam" id="PF13343">
    <property type="entry name" value="SBP_bac_6"/>
    <property type="match status" value="1"/>
</dbReference>
<dbReference type="Gene3D" id="3.40.190.10">
    <property type="entry name" value="Periplasmic binding protein-like II"/>
    <property type="match status" value="2"/>
</dbReference>
<evidence type="ECO:0000313" key="4">
    <source>
        <dbReference type="Proteomes" id="UP000321058"/>
    </source>
</evidence>
<dbReference type="AlphaFoldDB" id="A0A512NEP4"/>
<dbReference type="GO" id="GO:0030976">
    <property type="term" value="F:thiamine pyrophosphate binding"/>
    <property type="evidence" value="ECO:0007669"/>
    <property type="project" value="TreeGrafter"/>
</dbReference>
<dbReference type="InterPro" id="IPR006311">
    <property type="entry name" value="TAT_signal"/>
</dbReference>
<protein>
    <submittedName>
        <fullName evidence="3">ABC transporter substrate-binding protein</fullName>
    </submittedName>
</protein>
<dbReference type="SUPFAM" id="SSF53850">
    <property type="entry name" value="Periplasmic binding protein-like II"/>
    <property type="match status" value="1"/>
</dbReference>
<comment type="caution">
    <text evidence="3">The sequence shown here is derived from an EMBL/GenBank/DDBJ whole genome shotgun (WGS) entry which is preliminary data.</text>
</comment>
<evidence type="ECO:0000256" key="1">
    <source>
        <dbReference type="ARBA" id="ARBA00022729"/>
    </source>
</evidence>
<dbReference type="EMBL" id="BKAJ01000079">
    <property type="protein sequence ID" value="GEP57420.1"/>
    <property type="molecule type" value="Genomic_DNA"/>
</dbReference>